<dbReference type="OrthoDB" id="5147801at2"/>
<reference evidence="6" key="1">
    <citation type="submission" date="2016-10" db="EMBL/GenBank/DDBJ databases">
        <authorList>
            <person name="Varghese N."/>
            <person name="Submissions S."/>
        </authorList>
    </citation>
    <scope>NUCLEOTIDE SEQUENCE [LARGE SCALE GENOMIC DNA]</scope>
    <source>
        <strain evidence="6">DSM 1565</strain>
    </source>
</reference>
<name>A0A1I7MU90_9HYPH</name>
<dbReference type="InterPro" id="IPR001296">
    <property type="entry name" value="Glyco_trans_1"/>
</dbReference>
<keyword evidence="2 5" id="KW-0808">Transferase</keyword>
<dbReference type="Gene3D" id="3.40.50.2000">
    <property type="entry name" value="Glycogen Phosphorylase B"/>
    <property type="match status" value="2"/>
</dbReference>
<sequence length="387" mass="41965">MKNTLTVLQVIPRMRAGGAELGCLQIATALVKNGHRALVASAGGPMVDQIVAAGGEHIPMPLATKNPLVLFKNARQLAGIIRRENVSIIHARSRAPAWSALYAARRTSTPFVTTYHSEYSEKTRLKNLYNSVMARSDTVIAVSDYMAHLIRTRYHTPEERIAVIHRAFDGTVFDPALLTPERLATVRKLLDADGSKPVLILAGRITPRKAQHHLVSALGILKERGAPDVVCVLAGEVEKPAFKAELEAQAQKLGVAHQLRFPGHVRDIAAAYGISDIALNISEQEGLPRVAIESQAMGVPIIVSDTGPGREVALTEPDVSPNKASGLRVPYADPTAVADAIETMLKWPAEKRKAYGERGAANVRSRFTLDQLTSKTLAVYQRLINAK</sequence>
<dbReference type="STRING" id="51670.SAMN04488557_0266"/>
<keyword evidence="6" id="KW-1185">Reference proteome</keyword>
<dbReference type="GO" id="GO:0016757">
    <property type="term" value="F:glycosyltransferase activity"/>
    <property type="evidence" value="ECO:0007669"/>
    <property type="project" value="UniProtKB-KW"/>
</dbReference>
<dbReference type="InterPro" id="IPR028098">
    <property type="entry name" value="Glyco_trans_4-like_N"/>
</dbReference>
<evidence type="ECO:0000256" key="2">
    <source>
        <dbReference type="ARBA" id="ARBA00022679"/>
    </source>
</evidence>
<protein>
    <submittedName>
        <fullName evidence="5">Glycosyltransferase involved in cell wall bisynthesis</fullName>
    </submittedName>
</protein>
<feature type="domain" description="Glycosyl transferase family 1" evidence="3">
    <location>
        <begin position="190"/>
        <end position="359"/>
    </location>
</feature>
<dbReference type="Pfam" id="PF00534">
    <property type="entry name" value="Glycos_transf_1"/>
    <property type="match status" value="1"/>
</dbReference>
<keyword evidence="1" id="KW-0328">Glycosyltransferase</keyword>
<dbReference type="PANTHER" id="PTHR12526">
    <property type="entry name" value="GLYCOSYLTRANSFERASE"/>
    <property type="match status" value="1"/>
</dbReference>
<evidence type="ECO:0000259" key="3">
    <source>
        <dbReference type="Pfam" id="PF00534"/>
    </source>
</evidence>
<dbReference type="Pfam" id="PF13439">
    <property type="entry name" value="Glyco_transf_4"/>
    <property type="match status" value="1"/>
</dbReference>
<feature type="domain" description="Glycosyltransferase subfamily 4-like N-terminal" evidence="4">
    <location>
        <begin position="17"/>
        <end position="169"/>
    </location>
</feature>
<organism evidence="5 6">
    <name type="scientific">Hyphomicrobium facile</name>
    <dbReference type="NCBI Taxonomy" id="51670"/>
    <lineage>
        <taxon>Bacteria</taxon>
        <taxon>Pseudomonadati</taxon>
        <taxon>Pseudomonadota</taxon>
        <taxon>Alphaproteobacteria</taxon>
        <taxon>Hyphomicrobiales</taxon>
        <taxon>Hyphomicrobiaceae</taxon>
        <taxon>Hyphomicrobium</taxon>
    </lineage>
</organism>
<evidence type="ECO:0000313" key="5">
    <source>
        <dbReference type="EMBL" id="SFV25964.1"/>
    </source>
</evidence>
<accession>A0A1I7MU90</accession>
<dbReference type="AlphaFoldDB" id="A0A1I7MU90"/>
<gene>
    <name evidence="5" type="ORF">SAMN04488557_0266</name>
</gene>
<dbReference type="EMBL" id="FPCH01000001">
    <property type="protein sequence ID" value="SFV25964.1"/>
    <property type="molecule type" value="Genomic_DNA"/>
</dbReference>
<evidence type="ECO:0000259" key="4">
    <source>
        <dbReference type="Pfam" id="PF13439"/>
    </source>
</evidence>
<evidence type="ECO:0000256" key="1">
    <source>
        <dbReference type="ARBA" id="ARBA00022676"/>
    </source>
</evidence>
<proteinExistence type="predicted"/>
<evidence type="ECO:0000313" key="6">
    <source>
        <dbReference type="Proteomes" id="UP000199423"/>
    </source>
</evidence>
<dbReference type="PANTHER" id="PTHR12526:SF510">
    <property type="entry name" value="D-INOSITOL 3-PHOSPHATE GLYCOSYLTRANSFERASE"/>
    <property type="match status" value="1"/>
</dbReference>
<dbReference type="CDD" id="cd03819">
    <property type="entry name" value="GT4_WavL-like"/>
    <property type="match status" value="1"/>
</dbReference>
<dbReference type="SUPFAM" id="SSF53756">
    <property type="entry name" value="UDP-Glycosyltransferase/glycogen phosphorylase"/>
    <property type="match status" value="1"/>
</dbReference>
<dbReference type="Proteomes" id="UP000199423">
    <property type="component" value="Unassembled WGS sequence"/>
</dbReference>
<dbReference type="RefSeq" id="WP_092863130.1">
    <property type="nucleotide sequence ID" value="NZ_FPCH01000001.1"/>
</dbReference>